<keyword evidence="3" id="KW-0732">Signal</keyword>
<evidence type="ECO:0000313" key="4">
    <source>
        <dbReference type="EMBL" id="ELR24820.1"/>
    </source>
</evidence>
<dbReference type="Proteomes" id="UP000011083">
    <property type="component" value="Unassembled WGS sequence"/>
</dbReference>
<keyword evidence="2" id="KW-1133">Transmembrane helix</keyword>
<dbReference type="GeneID" id="14925849"/>
<evidence type="ECO:0000313" key="5">
    <source>
        <dbReference type="Proteomes" id="UP000011083"/>
    </source>
</evidence>
<sequence length="573" mass="58935">MASSASTSCFSACVLLAIAIFLVPKVASQSCGVLLDQSGGEAQGVAGLNASVVAFKIQLKTSYITLDNITITFNHTLTDTNHPTQVRVVQDSSGMPSGNQSYSQSISYSGTQAVYLMEGLYMSSTFAYWIVIGATAGPALDSSQWLFVPWTVAPAGSALTIYSNYALSPSYAPVAASLVPPVVFAGCAASMSPSPQRSSAPGATLSTTPTPTASPEPSGPPGPSPTSLPSSSPSGLPALVGVTNMTANFDDAIATFNMSGAVPLGTNSTAPKNAANVVSTFSGLQLGNVSVPAASLSNLARTVLNGSSADATYVYSASIGDNNATRFDQSFTFYDRDANARFAGVSFVIPANSVKWSINFTVDDTGGSGGSSPPSHATQWSTVRYRLAGLLLTSSANGTTSELSTSTDQPITSRADTPAPGLTTYYVPLFKKTESTTVVVAAVVLFDVALVDRAAADIRHRIVAVAVNTTTIEYEVVFEFPPFNESLFYDPSLGLGVLLGADRDGSGGVGGGGSDNTGLIVGVAVAIPVAVVVVVAVIAAGLYVAWRRRSNTIDSGRAINFSVADQGDDDYEL</sequence>
<dbReference type="RefSeq" id="XP_004356720.1">
    <property type="nucleotide sequence ID" value="XM_004356667.1"/>
</dbReference>
<evidence type="ECO:0000256" key="2">
    <source>
        <dbReference type="SAM" id="Phobius"/>
    </source>
</evidence>
<feature type="compositionally biased region" description="Low complexity" evidence="1">
    <location>
        <begin position="198"/>
        <end position="211"/>
    </location>
</feature>
<feature type="chain" id="PRO_5003990479" description="Membrane-associated protein" evidence="3">
    <location>
        <begin position="29"/>
        <end position="573"/>
    </location>
</feature>
<evidence type="ECO:0000256" key="3">
    <source>
        <dbReference type="SAM" id="SignalP"/>
    </source>
</evidence>
<evidence type="ECO:0000256" key="1">
    <source>
        <dbReference type="SAM" id="MobiDB-lite"/>
    </source>
</evidence>
<name>L8HHZ8_ACACF</name>
<reference evidence="4 5" key="1">
    <citation type="journal article" date="2013" name="Genome Biol.">
        <title>Genome of Acanthamoeba castellanii highlights extensive lateral gene transfer and early evolution of tyrosine kinase signaling.</title>
        <authorList>
            <person name="Clarke M."/>
            <person name="Lohan A.J."/>
            <person name="Liu B."/>
            <person name="Lagkouvardos I."/>
            <person name="Roy S."/>
            <person name="Zafar N."/>
            <person name="Bertelli C."/>
            <person name="Schilde C."/>
            <person name="Kianianmomeni A."/>
            <person name="Burglin T.R."/>
            <person name="Frech C."/>
            <person name="Turcotte B."/>
            <person name="Kopec K.O."/>
            <person name="Synnott J.M."/>
            <person name="Choo C."/>
            <person name="Paponov I."/>
            <person name="Finkler A."/>
            <person name="Soon Heng Tan C."/>
            <person name="Hutchins A.P."/>
            <person name="Weinmeier T."/>
            <person name="Rattei T."/>
            <person name="Chu J.S."/>
            <person name="Gimenez G."/>
            <person name="Irimia M."/>
            <person name="Rigden D.J."/>
            <person name="Fitzpatrick D.A."/>
            <person name="Lorenzo-Morales J."/>
            <person name="Bateman A."/>
            <person name="Chiu C.H."/>
            <person name="Tang P."/>
            <person name="Hegemann P."/>
            <person name="Fromm H."/>
            <person name="Raoult D."/>
            <person name="Greub G."/>
            <person name="Miranda-Saavedra D."/>
            <person name="Chen N."/>
            <person name="Nash P."/>
            <person name="Ginger M.L."/>
            <person name="Horn M."/>
            <person name="Schaap P."/>
            <person name="Caler L."/>
            <person name="Loftus B."/>
        </authorList>
    </citation>
    <scope>NUCLEOTIDE SEQUENCE [LARGE SCALE GENOMIC DNA]</scope>
    <source>
        <strain evidence="4 5">Neff</strain>
    </source>
</reference>
<keyword evidence="2" id="KW-0812">Transmembrane</keyword>
<evidence type="ECO:0008006" key="6">
    <source>
        <dbReference type="Google" id="ProtNLM"/>
    </source>
</evidence>
<organism evidence="4 5">
    <name type="scientific">Acanthamoeba castellanii (strain ATCC 30010 / Neff)</name>
    <dbReference type="NCBI Taxonomy" id="1257118"/>
    <lineage>
        <taxon>Eukaryota</taxon>
        <taxon>Amoebozoa</taxon>
        <taxon>Discosea</taxon>
        <taxon>Longamoebia</taxon>
        <taxon>Centramoebida</taxon>
        <taxon>Acanthamoebidae</taxon>
        <taxon>Acanthamoeba</taxon>
    </lineage>
</organism>
<feature type="region of interest" description="Disordered" evidence="1">
    <location>
        <begin position="193"/>
        <end position="235"/>
    </location>
</feature>
<dbReference type="EMBL" id="KB007811">
    <property type="protein sequence ID" value="ELR24820.1"/>
    <property type="molecule type" value="Genomic_DNA"/>
</dbReference>
<keyword evidence="2" id="KW-0472">Membrane</keyword>
<dbReference type="KEGG" id="acan:ACA1_174820"/>
<feature type="transmembrane region" description="Helical" evidence="2">
    <location>
        <begin position="519"/>
        <end position="546"/>
    </location>
</feature>
<proteinExistence type="predicted"/>
<dbReference type="AlphaFoldDB" id="L8HHZ8"/>
<feature type="compositionally biased region" description="Pro residues" evidence="1">
    <location>
        <begin position="212"/>
        <end position="226"/>
    </location>
</feature>
<feature type="signal peptide" evidence="3">
    <location>
        <begin position="1"/>
        <end position="28"/>
    </location>
</feature>
<keyword evidence="5" id="KW-1185">Reference proteome</keyword>
<gene>
    <name evidence="4" type="ORF">ACA1_174820</name>
</gene>
<protein>
    <recommendedName>
        <fullName evidence="6">Membrane-associated protein</fullName>
    </recommendedName>
</protein>
<accession>L8HHZ8</accession>
<dbReference type="VEuPathDB" id="AmoebaDB:ACA1_174820"/>